<dbReference type="Pfam" id="PF12799">
    <property type="entry name" value="LRR_4"/>
    <property type="match status" value="1"/>
</dbReference>
<comment type="subunit">
    <text evidence="7">Supercomplex made of cofactors A to E. Cofactors A and D function by capturing and stabilizing tubulin in a quasi-native conformation. Cofactor E binds to the cofactor D-tubulin complex; interaction with cofactor C then causes the release of tubulin polypeptides that are committed to the native state.</text>
</comment>
<accession>A0A4S2N2E2</accession>
<dbReference type="InterPro" id="IPR000938">
    <property type="entry name" value="CAP-Gly_domain"/>
</dbReference>
<dbReference type="Pfam" id="PF01302">
    <property type="entry name" value="CAP_GLY"/>
    <property type="match status" value="1"/>
</dbReference>
<dbReference type="PANTHER" id="PTHR45617">
    <property type="entry name" value="LEUCINE RICH REPEAT FAMILY PROTEIN"/>
    <property type="match status" value="1"/>
</dbReference>
<evidence type="ECO:0000256" key="4">
    <source>
        <dbReference type="ARBA" id="ARBA00022614"/>
    </source>
</evidence>
<dbReference type="Gene3D" id="3.80.10.10">
    <property type="entry name" value="Ribonuclease Inhibitor"/>
    <property type="match status" value="3"/>
</dbReference>
<organism evidence="10 11">
    <name type="scientific">Ascodesmis nigricans</name>
    <dbReference type="NCBI Taxonomy" id="341454"/>
    <lineage>
        <taxon>Eukaryota</taxon>
        <taxon>Fungi</taxon>
        <taxon>Dikarya</taxon>
        <taxon>Ascomycota</taxon>
        <taxon>Pezizomycotina</taxon>
        <taxon>Pezizomycetes</taxon>
        <taxon>Pezizales</taxon>
        <taxon>Ascodesmidaceae</taxon>
        <taxon>Ascodesmis</taxon>
    </lineage>
</organism>
<evidence type="ECO:0000256" key="8">
    <source>
        <dbReference type="SAM" id="MobiDB-lite"/>
    </source>
</evidence>
<evidence type="ECO:0000256" key="7">
    <source>
        <dbReference type="ARBA" id="ARBA00026055"/>
    </source>
</evidence>
<dbReference type="InterPro" id="IPR036859">
    <property type="entry name" value="CAP-Gly_dom_sf"/>
</dbReference>
<dbReference type="STRING" id="341454.A0A4S2N2E2"/>
<dbReference type="OrthoDB" id="5273213at2759"/>
<dbReference type="SUPFAM" id="SSF52058">
    <property type="entry name" value="L domain-like"/>
    <property type="match status" value="1"/>
</dbReference>
<dbReference type="SMART" id="SM00369">
    <property type="entry name" value="LRR_TYP"/>
    <property type="match status" value="3"/>
</dbReference>
<dbReference type="PROSITE" id="PS50245">
    <property type="entry name" value="CAP_GLY_2"/>
    <property type="match status" value="1"/>
</dbReference>
<dbReference type="SUPFAM" id="SSF74924">
    <property type="entry name" value="Cap-Gly domain"/>
    <property type="match status" value="1"/>
</dbReference>
<feature type="region of interest" description="Disordered" evidence="8">
    <location>
        <begin position="488"/>
        <end position="509"/>
    </location>
</feature>
<dbReference type="SMART" id="SM01052">
    <property type="entry name" value="CAP_GLY"/>
    <property type="match status" value="1"/>
</dbReference>
<evidence type="ECO:0000256" key="6">
    <source>
        <dbReference type="ARBA" id="ARBA00023186"/>
    </source>
</evidence>
<keyword evidence="4" id="KW-0433">Leucine-rich repeat</keyword>
<dbReference type="InterPro" id="IPR001611">
    <property type="entry name" value="Leu-rich_rpt"/>
</dbReference>
<sequence length="550" mass="61509">MAETPNFRLGQRLSYSRALCTVRYIGPIDGTSGTWLGVEWDDPLRGKHSGSYNEKSYFTTQVPNAASFIRPTRKPDPTTTFLEALRKKYGDGKGDELVWEGGRPIALTATKVFEEVGFEKIAKRWAMLGELKAVLLDGWKIEGVESIEEIKETCPNIEELDLSRNLLPLSAITTICLALPSLHYLRLNGLRFDSLNIPPYTTSPFHKITHLELSSTLLTPAELSTLLPHFPSLQILSLTHNLLTTLPPLPFPPTITALDLSSNLLTTLSSISTLSTTLPNLSYLSLSHNLLTSLSLPANTTFPHLRRLDISYNRISSFQELDHLLPPTFPILANLRIGHNTLTDGMKKEDAWATMVARVARNVTVLNLSKIETREREDAEVWYLGRIAREIGEAGGEDVIRSVVRKHGRWVELCQLHGTPVIPTPEEAAKEGNTLRAHFLKLDFVRDGRTLEKMVPPSIPVSMLRRLVARWFSMEVLRVGMKCELRQHDMDDDDEDGEDGDGEVKGAVTGRDGEGVVVLESVDDTREIGVVLEELKGRGRVWVEEIQRCL</sequence>
<dbReference type="Gene3D" id="2.30.30.190">
    <property type="entry name" value="CAP Gly-rich-like domain"/>
    <property type="match status" value="1"/>
</dbReference>
<dbReference type="Proteomes" id="UP000298138">
    <property type="component" value="Unassembled WGS sequence"/>
</dbReference>
<comment type="subcellular location">
    <subcellularLocation>
        <location evidence="1">Cytoplasm</location>
    </subcellularLocation>
</comment>
<keyword evidence="11" id="KW-1185">Reference proteome</keyword>
<dbReference type="EMBL" id="ML220114">
    <property type="protein sequence ID" value="TGZ83134.1"/>
    <property type="molecule type" value="Genomic_DNA"/>
</dbReference>
<dbReference type="FunCoup" id="A0A4S2N2E2">
    <property type="interactions" value="638"/>
</dbReference>
<dbReference type="PROSITE" id="PS51450">
    <property type="entry name" value="LRR"/>
    <property type="match status" value="4"/>
</dbReference>
<dbReference type="InParanoid" id="A0A4S2N2E2"/>
<evidence type="ECO:0000313" key="10">
    <source>
        <dbReference type="EMBL" id="TGZ83134.1"/>
    </source>
</evidence>
<keyword evidence="5" id="KW-0677">Repeat</keyword>
<dbReference type="InterPro" id="IPR025875">
    <property type="entry name" value="Leu-rich_rpt_4"/>
</dbReference>
<dbReference type="InterPro" id="IPR032675">
    <property type="entry name" value="LRR_dom_sf"/>
</dbReference>
<keyword evidence="3" id="KW-0963">Cytoplasm</keyword>
<dbReference type="AlphaFoldDB" id="A0A4S2N2E2"/>
<comment type="similarity">
    <text evidence="2">Belongs to the TBCE family.</text>
</comment>
<dbReference type="FunFam" id="2.30.30.190:FF:000016">
    <property type="entry name" value="Tubulin-folding cofactor E"/>
    <property type="match status" value="1"/>
</dbReference>
<dbReference type="PANTHER" id="PTHR45617:SF181">
    <property type="entry name" value="LP04042P"/>
    <property type="match status" value="1"/>
</dbReference>
<gene>
    <name evidence="10" type="ORF">EX30DRAFT_394368</name>
</gene>
<name>A0A4S2N2E2_9PEZI</name>
<evidence type="ECO:0000256" key="3">
    <source>
        <dbReference type="ARBA" id="ARBA00022490"/>
    </source>
</evidence>
<proteinExistence type="inferred from homology"/>
<reference evidence="10 11" key="1">
    <citation type="submission" date="2019-04" db="EMBL/GenBank/DDBJ databases">
        <title>Comparative genomics and transcriptomics to analyze fruiting body development in filamentous ascomycetes.</title>
        <authorList>
            <consortium name="DOE Joint Genome Institute"/>
            <person name="Lutkenhaus R."/>
            <person name="Traeger S."/>
            <person name="Breuer J."/>
            <person name="Kuo A."/>
            <person name="Lipzen A."/>
            <person name="Pangilinan J."/>
            <person name="Dilworth D."/>
            <person name="Sandor L."/>
            <person name="Poggeler S."/>
            <person name="Barry K."/>
            <person name="Grigoriev I.V."/>
            <person name="Nowrousian M."/>
        </authorList>
    </citation>
    <scope>NUCLEOTIDE SEQUENCE [LARGE SCALE GENOMIC DNA]</scope>
    <source>
        <strain evidence="10 11">CBS 389.68</strain>
    </source>
</reference>
<evidence type="ECO:0000256" key="2">
    <source>
        <dbReference type="ARBA" id="ARBA00006286"/>
    </source>
</evidence>
<feature type="compositionally biased region" description="Acidic residues" evidence="8">
    <location>
        <begin position="490"/>
        <end position="501"/>
    </location>
</feature>
<evidence type="ECO:0000256" key="1">
    <source>
        <dbReference type="ARBA" id="ARBA00004496"/>
    </source>
</evidence>
<protein>
    <submittedName>
        <fullName evidence="10">RNI-like protein</fullName>
    </submittedName>
</protein>
<evidence type="ECO:0000256" key="5">
    <source>
        <dbReference type="ARBA" id="ARBA00022737"/>
    </source>
</evidence>
<feature type="domain" description="CAP-Gly" evidence="9">
    <location>
        <begin position="26"/>
        <end position="70"/>
    </location>
</feature>
<evidence type="ECO:0000313" key="11">
    <source>
        <dbReference type="Proteomes" id="UP000298138"/>
    </source>
</evidence>
<dbReference type="SMART" id="SM00365">
    <property type="entry name" value="LRR_SD22"/>
    <property type="match status" value="4"/>
</dbReference>
<dbReference type="SMART" id="SM00364">
    <property type="entry name" value="LRR_BAC"/>
    <property type="match status" value="4"/>
</dbReference>
<keyword evidence="6" id="KW-0143">Chaperone</keyword>
<evidence type="ECO:0000259" key="9">
    <source>
        <dbReference type="PROSITE" id="PS50245"/>
    </source>
</evidence>
<dbReference type="GO" id="GO:0005737">
    <property type="term" value="C:cytoplasm"/>
    <property type="evidence" value="ECO:0007669"/>
    <property type="project" value="UniProtKB-SubCell"/>
</dbReference>
<dbReference type="InterPro" id="IPR003591">
    <property type="entry name" value="Leu-rich_rpt_typical-subtyp"/>
</dbReference>